<dbReference type="SMART" id="SM00322">
    <property type="entry name" value="KH"/>
    <property type="match status" value="1"/>
</dbReference>
<dbReference type="SUPFAM" id="SSF54791">
    <property type="entry name" value="Eukaryotic type KH-domain (KH-domain type I)"/>
    <property type="match status" value="1"/>
</dbReference>
<protein>
    <recommendedName>
        <fullName evidence="2">K Homology domain-containing protein</fullName>
    </recommendedName>
</protein>
<dbReference type="GO" id="GO:0003723">
    <property type="term" value="F:RNA binding"/>
    <property type="evidence" value="ECO:0007669"/>
    <property type="project" value="UniProtKB-UniRule"/>
</dbReference>
<dbReference type="EMBL" id="RBNJ01000395">
    <property type="protein sequence ID" value="RUS34621.1"/>
    <property type="molecule type" value="Genomic_DNA"/>
</dbReference>
<evidence type="ECO:0000256" key="1">
    <source>
        <dbReference type="PROSITE-ProRule" id="PRU00117"/>
    </source>
</evidence>
<evidence type="ECO:0000259" key="2">
    <source>
        <dbReference type="SMART" id="SM00322"/>
    </source>
</evidence>
<dbReference type="AlphaFoldDB" id="A0A433QXT0"/>
<dbReference type="CDD" id="cd00105">
    <property type="entry name" value="KH-I"/>
    <property type="match status" value="1"/>
</dbReference>
<sequence length="523" mass="58541">MIITGPSCLFMWPLRSSLESSHLSSPLSDNMKPVYFVDSIALPKQFAGYVIGKKGSGIQSIATGVQIYTNNEENACRFVIRSGDPASVHQAKSIIKRAVDRERQLRLLNPNLVYVILNRDVDPGELRDSPDYSHSLRPQETIHFIPYPLAASYSPPTNGVGPLVPAESPSVQYKAICSKPTPVPTTYYYHNAGGGPHHFASDGIPSDPANHTFCETTAAPSCLESVAREIRDAAAVPDQQLSLEIRLGHQLFADVPVAYVEAESGYGGMTVPEWCEQVVGKPIRSWFRVGLPMGDMSLLADWLFLEGEVGCFENSKIEDVIVVHYTSNLHDRRTTAYLKWDDIRGRWQLIKLRDRYRRIAILSFVEPYLNSVDHRLSLSSRDPAVERGGASGDRLIRDYVQTRQAQLARVDDRRRMRFVDSSEILFECVEYQRKRQYRNELFKVTITSVDQDTASSGRLTHQSEVTISHLAWKRLKDLAKPCAAAANQDPEHVSAVVQNAAQAMQESVAFAGKMSRVMAIYQK</sequence>
<organism evidence="3 4">
    <name type="scientific">Jimgerdemannia flammicorona</name>
    <dbReference type="NCBI Taxonomy" id="994334"/>
    <lineage>
        <taxon>Eukaryota</taxon>
        <taxon>Fungi</taxon>
        <taxon>Fungi incertae sedis</taxon>
        <taxon>Mucoromycota</taxon>
        <taxon>Mucoromycotina</taxon>
        <taxon>Endogonomycetes</taxon>
        <taxon>Endogonales</taxon>
        <taxon>Endogonaceae</taxon>
        <taxon>Jimgerdemannia</taxon>
    </lineage>
</organism>
<keyword evidence="1" id="KW-0694">RNA-binding</keyword>
<reference evidence="3 4" key="1">
    <citation type="journal article" date="2018" name="New Phytol.">
        <title>Phylogenomics of Endogonaceae and evolution of mycorrhizas within Mucoromycota.</title>
        <authorList>
            <person name="Chang Y."/>
            <person name="Desiro A."/>
            <person name="Na H."/>
            <person name="Sandor L."/>
            <person name="Lipzen A."/>
            <person name="Clum A."/>
            <person name="Barry K."/>
            <person name="Grigoriev I.V."/>
            <person name="Martin F.M."/>
            <person name="Stajich J.E."/>
            <person name="Smith M.E."/>
            <person name="Bonito G."/>
            <person name="Spatafora J.W."/>
        </authorList>
    </citation>
    <scope>NUCLEOTIDE SEQUENCE [LARGE SCALE GENOMIC DNA]</scope>
    <source>
        <strain evidence="3 4">AD002</strain>
    </source>
</reference>
<evidence type="ECO:0000313" key="4">
    <source>
        <dbReference type="Proteomes" id="UP000274822"/>
    </source>
</evidence>
<dbReference type="Proteomes" id="UP000274822">
    <property type="component" value="Unassembled WGS sequence"/>
</dbReference>
<proteinExistence type="predicted"/>
<gene>
    <name evidence="3" type="ORF">BC938DRAFT_479471</name>
</gene>
<dbReference type="Gene3D" id="3.30.1370.10">
    <property type="entry name" value="K Homology domain, type 1"/>
    <property type="match status" value="1"/>
</dbReference>
<keyword evidence="4" id="KW-1185">Reference proteome</keyword>
<dbReference type="Pfam" id="PF00013">
    <property type="entry name" value="KH_1"/>
    <property type="match status" value="1"/>
</dbReference>
<dbReference type="InterPro" id="IPR036612">
    <property type="entry name" value="KH_dom_type_1_sf"/>
</dbReference>
<dbReference type="InterPro" id="IPR004087">
    <property type="entry name" value="KH_dom"/>
</dbReference>
<feature type="domain" description="K Homology" evidence="2">
    <location>
        <begin position="34"/>
        <end position="100"/>
    </location>
</feature>
<name>A0A433QXT0_9FUNG</name>
<dbReference type="InterPro" id="IPR004088">
    <property type="entry name" value="KH_dom_type_1"/>
</dbReference>
<evidence type="ECO:0000313" key="3">
    <source>
        <dbReference type="EMBL" id="RUS34621.1"/>
    </source>
</evidence>
<dbReference type="PROSITE" id="PS50084">
    <property type="entry name" value="KH_TYPE_1"/>
    <property type="match status" value="1"/>
</dbReference>
<comment type="caution">
    <text evidence="3">The sequence shown here is derived from an EMBL/GenBank/DDBJ whole genome shotgun (WGS) entry which is preliminary data.</text>
</comment>
<accession>A0A433QXT0</accession>